<accession>A0A4Z0HFP8</accession>
<keyword evidence="1" id="KW-0812">Transmembrane</keyword>
<keyword evidence="1" id="KW-1133">Transmembrane helix</keyword>
<organism evidence="3 4">
    <name type="scientific">Streptomyces palmae</name>
    <dbReference type="NCBI Taxonomy" id="1701085"/>
    <lineage>
        <taxon>Bacteria</taxon>
        <taxon>Bacillati</taxon>
        <taxon>Actinomycetota</taxon>
        <taxon>Actinomycetes</taxon>
        <taxon>Kitasatosporales</taxon>
        <taxon>Streptomycetaceae</taxon>
        <taxon>Streptomyces</taxon>
    </lineage>
</organism>
<keyword evidence="4" id="KW-1185">Reference proteome</keyword>
<gene>
    <name evidence="3" type="ORF">E4099_08395</name>
</gene>
<comment type="caution">
    <text evidence="3">The sequence shown here is derived from an EMBL/GenBank/DDBJ whole genome shotgun (WGS) entry which is preliminary data.</text>
</comment>
<keyword evidence="2" id="KW-0732">Signal</keyword>
<dbReference type="AlphaFoldDB" id="A0A4Z0HFP8"/>
<protein>
    <submittedName>
        <fullName evidence="3">TIGR04222 domain-containing membrane protein</fullName>
    </submittedName>
</protein>
<feature type="transmembrane region" description="Helical" evidence="1">
    <location>
        <begin position="176"/>
        <end position="194"/>
    </location>
</feature>
<proteinExistence type="predicted"/>
<dbReference type="EMBL" id="SRID01000051">
    <property type="protein sequence ID" value="TGB14439.1"/>
    <property type="molecule type" value="Genomic_DNA"/>
</dbReference>
<feature type="signal peptide" evidence="2">
    <location>
        <begin position="1"/>
        <end position="28"/>
    </location>
</feature>
<evidence type="ECO:0000313" key="4">
    <source>
        <dbReference type="Proteomes" id="UP000297948"/>
    </source>
</evidence>
<dbReference type="InterPro" id="IPR026467">
    <property type="entry name" value="Ser/Gly_Cys_C_dom"/>
</dbReference>
<evidence type="ECO:0000313" key="3">
    <source>
        <dbReference type="EMBL" id="TGB14439.1"/>
    </source>
</evidence>
<reference evidence="3 4" key="1">
    <citation type="submission" date="2019-03" db="EMBL/GenBank/DDBJ databases">
        <authorList>
            <person name="Gonzalez-Pimentel J.L."/>
        </authorList>
    </citation>
    <scope>NUCLEOTIDE SEQUENCE [LARGE SCALE GENOMIC DNA]</scope>
    <source>
        <strain evidence="3 4">JCM 31289</strain>
    </source>
</reference>
<feature type="transmembrane region" description="Helical" evidence="1">
    <location>
        <begin position="149"/>
        <end position="170"/>
    </location>
</feature>
<sequence>MLWLLFLLVAWGAAILSCARLCVAAISAADGAELPGAPPGRSLDLYETAFLAGGPQRVSDLTLVSMHRQRRLLLAHTGWVTVVDPEGRDDLERSLISAIGPEGQSPVPPVRAALGSGDAVRALGDRLVAAGLAVPARARTGVADAVRQVRAALALVLLSALVALVMVPPAGGAATVLPWFALPLLLTAGSLAIARAEVHPYTRWASPAGQQVLGRITVPPRPPRSADGAGRRADDSTALTALAVHGTSALPEPELRAALRGGTPER</sequence>
<name>A0A4Z0HFP8_9ACTN</name>
<feature type="chain" id="PRO_5021219455" evidence="2">
    <location>
        <begin position="29"/>
        <end position="266"/>
    </location>
</feature>
<dbReference type="Proteomes" id="UP000297948">
    <property type="component" value="Unassembled WGS sequence"/>
</dbReference>
<dbReference type="NCBIfam" id="TIGR04222">
    <property type="entry name" value="near_uncomplex"/>
    <property type="match status" value="1"/>
</dbReference>
<evidence type="ECO:0000256" key="1">
    <source>
        <dbReference type="SAM" id="Phobius"/>
    </source>
</evidence>
<dbReference type="RefSeq" id="WP_135338333.1">
    <property type="nucleotide sequence ID" value="NZ_JBHLTX010000025.1"/>
</dbReference>
<keyword evidence="1" id="KW-0472">Membrane</keyword>
<dbReference type="OrthoDB" id="3620552at2"/>
<evidence type="ECO:0000256" key="2">
    <source>
        <dbReference type="SAM" id="SignalP"/>
    </source>
</evidence>